<dbReference type="EMBL" id="ML977144">
    <property type="protein sequence ID" value="KAF1989820.1"/>
    <property type="molecule type" value="Genomic_DNA"/>
</dbReference>
<proteinExistence type="predicted"/>
<accession>A0A6G1H9W9</accession>
<gene>
    <name evidence="1" type="ORF">K402DRAFT_451986</name>
</gene>
<evidence type="ECO:0000313" key="2">
    <source>
        <dbReference type="Proteomes" id="UP000800041"/>
    </source>
</evidence>
<name>A0A6G1H9W9_9PEZI</name>
<dbReference type="Proteomes" id="UP000800041">
    <property type="component" value="Unassembled WGS sequence"/>
</dbReference>
<protein>
    <submittedName>
        <fullName evidence="1">Uncharacterized protein</fullName>
    </submittedName>
</protein>
<evidence type="ECO:0000313" key="1">
    <source>
        <dbReference type="EMBL" id="KAF1989820.1"/>
    </source>
</evidence>
<sequence length="121" mass="13941">MKKLLDQGLFEPHSKLSKAAFERSFYAFPPLDRLSELGFADKLRSVSILITPNACWEPPQAPRVWGQAPSPDLGSHFAEALFTYLDGLHIPITEFYFQWEHCPAGYRDSFERLVKRLNNKE</sequence>
<organism evidence="1 2">
    <name type="scientific">Aulographum hederae CBS 113979</name>
    <dbReference type="NCBI Taxonomy" id="1176131"/>
    <lineage>
        <taxon>Eukaryota</taxon>
        <taxon>Fungi</taxon>
        <taxon>Dikarya</taxon>
        <taxon>Ascomycota</taxon>
        <taxon>Pezizomycotina</taxon>
        <taxon>Dothideomycetes</taxon>
        <taxon>Pleosporomycetidae</taxon>
        <taxon>Aulographales</taxon>
        <taxon>Aulographaceae</taxon>
    </lineage>
</organism>
<dbReference type="AlphaFoldDB" id="A0A6G1H9W9"/>
<reference evidence="1" key="1">
    <citation type="journal article" date="2020" name="Stud. Mycol.">
        <title>101 Dothideomycetes genomes: a test case for predicting lifestyles and emergence of pathogens.</title>
        <authorList>
            <person name="Haridas S."/>
            <person name="Albert R."/>
            <person name="Binder M."/>
            <person name="Bloem J."/>
            <person name="Labutti K."/>
            <person name="Salamov A."/>
            <person name="Andreopoulos B."/>
            <person name="Baker S."/>
            <person name="Barry K."/>
            <person name="Bills G."/>
            <person name="Bluhm B."/>
            <person name="Cannon C."/>
            <person name="Castanera R."/>
            <person name="Culley D."/>
            <person name="Daum C."/>
            <person name="Ezra D."/>
            <person name="Gonzalez J."/>
            <person name="Henrissat B."/>
            <person name="Kuo A."/>
            <person name="Liang C."/>
            <person name="Lipzen A."/>
            <person name="Lutzoni F."/>
            <person name="Magnuson J."/>
            <person name="Mondo S."/>
            <person name="Nolan M."/>
            <person name="Ohm R."/>
            <person name="Pangilinan J."/>
            <person name="Park H.-J."/>
            <person name="Ramirez L."/>
            <person name="Alfaro M."/>
            <person name="Sun H."/>
            <person name="Tritt A."/>
            <person name="Yoshinaga Y."/>
            <person name="Zwiers L.-H."/>
            <person name="Turgeon B."/>
            <person name="Goodwin S."/>
            <person name="Spatafora J."/>
            <person name="Crous P."/>
            <person name="Grigoriev I."/>
        </authorList>
    </citation>
    <scope>NUCLEOTIDE SEQUENCE</scope>
    <source>
        <strain evidence="1">CBS 113979</strain>
    </source>
</reference>
<keyword evidence="2" id="KW-1185">Reference proteome</keyword>